<feature type="transmembrane region" description="Helical" evidence="1">
    <location>
        <begin position="207"/>
        <end position="225"/>
    </location>
</feature>
<feature type="transmembrane region" description="Helical" evidence="1">
    <location>
        <begin position="27"/>
        <end position="45"/>
    </location>
</feature>
<keyword evidence="3" id="KW-1185">Reference proteome</keyword>
<organism evidence="2 3">
    <name type="scientific">Klebsormidium nitens</name>
    <name type="common">Green alga</name>
    <name type="synonym">Ulothrix nitens</name>
    <dbReference type="NCBI Taxonomy" id="105231"/>
    <lineage>
        <taxon>Eukaryota</taxon>
        <taxon>Viridiplantae</taxon>
        <taxon>Streptophyta</taxon>
        <taxon>Klebsormidiophyceae</taxon>
        <taxon>Klebsormidiales</taxon>
        <taxon>Klebsormidiaceae</taxon>
        <taxon>Klebsormidium</taxon>
    </lineage>
</organism>
<evidence type="ECO:0000313" key="3">
    <source>
        <dbReference type="Proteomes" id="UP000054558"/>
    </source>
</evidence>
<name>A0A1Y1HVW6_KLENI</name>
<keyword evidence="1" id="KW-1133">Transmembrane helix</keyword>
<dbReference type="AlphaFoldDB" id="A0A1Y1HVW6"/>
<accession>A0A1Y1HVW6</accession>
<keyword evidence="1" id="KW-0472">Membrane</keyword>
<gene>
    <name evidence="2" type="ORF">KFL_000780015</name>
</gene>
<evidence type="ECO:0000313" key="2">
    <source>
        <dbReference type="EMBL" id="GAQ81339.1"/>
    </source>
</evidence>
<reference evidence="2 3" key="1">
    <citation type="journal article" date="2014" name="Nat. Commun.">
        <title>Klebsormidium flaccidum genome reveals primary factors for plant terrestrial adaptation.</title>
        <authorList>
            <person name="Hori K."/>
            <person name="Maruyama F."/>
            <person name="Fujisawa T."/>
            <person name="Togashi T."/>
            <person name="Yamamoto N."/>
            <person name="Seo M."/>
            <person name="Sato S."/>
            <person name="Yamada T."/>
            <person name="Mori H."/>
            <person name="Tajima N."/>
            <person name="Moriyama T."/>
            <person name="Ikeuchi M."/>
            <person name="Watanabe M."/>
            <person name="Wada H."/>
            <person name="Kobayashi K."/>
            <person name="Saito M."/>
            <person name="Masuda T."/>
            <person name="Sasaki-Sekimoto Y."/>
            <person name="Mashiguchi K."/>
            <person name="Awai K."/>
            <person name="Shimojima M."/>
            <person name="Masuda S."/>
            <person name="Iwai M."/>
            <person name="Nobusawa T."/>
            <person name="Narise T."/>
            <person name="Kondo S."/>
            <person name="Saito H."/>
            <person name="Sato R."/>
            <person name="Murakawa M."/>
            <person name="Ihara Y."/>
            <person name="Oshima-Yamada Y."/>
            <person name="Ohtaka K."/>
            <person name="Satoh M."/>
            <person name="Sonobe K."/>
            <person name="Ishii M."/>
            <person name="Ohtani R."/>
            <person name="Kanamori-Sato M."/>
            <person name="Honoki R."/>
            <person name="Miyazaki D."/>
            <person name="Mochizuki H."/>
            <person name="Umetsu J."/>
            <person name="Higashi K."/>
            <person name="Shibata D."/>
            <person name="Kamiya Y."/>
            <person name="Sato N."/>
            <person name="Nakamura Y."/>
            <person name="Tabata S."/>
            <person name="Ida S."/>
            <person name="Kurokawa K."/>
            <person name="Ohta H."/>
        </authorList>
    </citation>
    <scope>NUCLEOTIDE SEQUENCE [LARGE SCALE GENOMIC DNA]</scope>
    <source>
        <strain evidence="2 3">NIES-2285</strain>
    </source>
</reference>
<proteinExistence type="predicted"/>
<feature type="transmembrane region" description="Helical" evidence="1">
    <location>
        <begin position="65"/>
        <end position="88"/>
    </location>
</feature>
<sequence>MLAVSRWWQRRAPTQTATSGSPGRRRLVAVIAYTWGVISVVVPLVDIATDILVLAEVWGAWPMYVVLACVLAPLAVAGLAVAEAWVVWGRPKVVHRVGFKWVWLAPPAGESALHSPGQSWRLWDVACTVMLWPLATAGVIVQDFLAVLDKLGLRLTLDGLVVSFEGYQDFRILLEVLLESFPQAIFQTVLYRLGSSRATNIYVDDRIFAQSIGASLVTILMQYWVTLWESLQGRKSSCQTPWWRSPGILPTGAAVSGRRTLWRSPSTRWARSLPSFSPPALQVSNSDPFGAPLLVRLFPLMVRSKGLRSWGIPSNYHGFVLNFKQ</sequence>
<dbReference type="EMBL" id="DF237027">
    <property type="protein sequence ID" value="GAQ81339.1"/>
    <property type="molecule type" value="Genomic_DNA"/>
</dbReference>
<evidence type="ECO:0000256" key="1">
    <source>
        <dbReference type="SAM" id="Phobius"/>
    </source>
</evidence>
<keyword evidence="1" id="KW-0812">Transmembrane</keyword>
<protein>
    <submittedName>
        <fullName evidence="2">Uncharacterized protein</fullName>
    </submittedName>
</protein>
<dbReference type="Proteomes" id="UP000054558">
    <property type="component" value="Unassembled WGS sequence"/>
</dbReference>